<keyword evidence="3" id="KW-1185">Reference proteome</keyword>
<protein>
    <submittedName>
        <fullName evidence="2">Uncharacterized protein</fullName>
    </submittedName>
</protein>
<dbReference type="KEGG" id="cprv:CYPRO_1442"/>
<dbReference type="RefSeq" id="WP_114983965.1">
    <property type="nucleotide sequence ID" value="NZ_CP027806.1"/>
</dbReference>
<evidence type="ECO:0000313" key="2">
    <source>
        <dbReference type="EMBL" id="AXJ00698.1"/>
    </source>
</evidence>
<feature type="chain" id="PRO_5017062765" evidence="1">
    <location>
        <begin position="20"/>
        <end position="159"/>
    </location>
</feature>
<keyword evidence="1" id="KW-0732">Signal</keyword>
<dbReference type="AlphaFoldDB" id="A0A345UJP6"/>
<evidence type="ECO:0000256" key="1">
    <source>
        <dbReference type="SAM" id="SignalP"/>
    </source>
</evidence>
<gene>
    <name evidence="2" type="ORF">CYPRO_1442</name>
</gene>
<dbReference type="Proteomes" id="UP000254808">
    <property type="component" value="Chromosome"/>
</dbReference>
<sequence length="159" mass="17937">MLYARHILLTLMISVALSAAVQGQMSTSESYVIPTQLGVSLYHDGELHSTIPQEFLPAENPVFQKTSDFLPLDLWAGQMSALQRQVRVQQKLSFFGLSILPPDWRQGMHAPTGSHSYRRSTFHLQPPAEQLRQQMDEPRSSFDYVVRGTLGVVELLRGQ</sequence>
<dbReference type="EMBL" id="CP027806">
    <property type="protein sequence ID" value="AXJ00698.1"/>
    <property type="molecule type" value="Genomic_DNA"/>
</dbReference>
<feature type="signal peptide" evidence="1">
    <location>
        <begin position="1"/>
        <end position="19"/>
    </location>
</feature>
<name>A0A345UJP6_9BACT</name>
<proteinExistence type="predicted"/>
<organism evidence="2 3">
    <name type="scientific">Cyclonatronum proteinivorum</name>
    <dbReference type="NCBI Taxonomy" id="1457365"/>
    <lineage>
        <taxon>Bacteria</taxon>
        <taxon>Pseudomonadati</taxon>
        <taxon>Balneolota</taxon>
        <taxon>Balneolia</taxon>
        <taxon>Balneolales</taxon>
        <taxon>Cyclonatronaceae</taxon>
        <taxon>Cyclonatronum</taxon>
    </lineage>
</organism>
<evidence type="ECO:0000313" key="3">
    <source>
        <dbReference type="Proteomes" id="UP000254808"/>
    </source>
</evidence>
<reference evidence="2 3" key="1">
    <citation type="submission" date="2018-03" db="EMBL/GenBank/DDBJ databases">
        <title>Phenotypic and genomic properties of Cyclonatronum proteinivorum gen. nov., sp. nov., a haloalkaliphilic bacteroidete from soda lakes possessing Na+-translocating rhodopsin.</title>
        <authorList>
            <person name="Toshchakov S.V."/>
            <person name="Korzhenkov A."/>
            <person name="Samarov N.I."/>
            <person name="Kublanov I.V."/>
            <person name="Muntyan M.S."/>
            <person name="Sorokin D.Y."/>
        </authorList>
    </citation>
    <scope>NUCLEOTIDE SEQUENCE [LARGE SCALE GENOMIC DNA]</scope>
    <source>
        <strain evidence="2 3">Omega</strain>
    </source>
</reference>
<accession>A0A345UJP6</accession>